<dbReference type="GO" id="GO:0000981">
    <property type="term" value="F:DNA-binding transcription factor activity, RNA polymerase II-specific"/>
    <property type="evidence" value="ECO:0007669"/>
    <property type="project" value="InterPro"/>
</dbReference>
<dbReference type="eggNOG" id="ENOG502SHMT">
    <property type="taxonomic scope" value="Eukaryota"/>
</dbReference>
<name>W9WZ42_9EURO</name>
<evidence type="ECO:0000313" key="7">
    <source>
        <dbReference type="EMBL" id="EXJ73477.1"/>
    </source>
</evidence>
<dbReference type="GO" id="GO:0008270">
    <property type="term" value="F:zinc ion binding"/>
    <property type="evidence" value="ECO:0007669"/>
    <property type="project" value="InterPro"/>
</dbReference>
<evidence type="ECO:0000256" key="1">
    <source>
        <dbReference type="ARBA" id="ARBA00023015"/>
    </source>
</evidence>
<dbReference type="InterPro" id="IPR036864">
    <property type="entry name" value="Zn2-C6_fun-type_DNA-bd_sf"/>
</dbReference>
<dbReference type="STRING" id="1182543.W9WZ42"/>
<dbReference type="CDD" id="cd00067">
    <property type="entry name" value="GAL4"/>
    <property type="match status" value="1"/>
</dbReference>
<proteinExistence type="predicted"/>
<dbReference type="InterPro" id="IPR001138">
    <property type="entry name" value="Zn2Cys6_DnaBD"/>
</dbReference>
<evidence type="ECO:0000259" key="6">
    <source>
        <dbReference type="PROSITE" id="PS50048"/>
    </source>
</evidence>
<keyword evidence="1" id="KW-0805">Transcription regulation</keyword>
<feature type="region of interest" description="Disordered" evidence="5">
    <location>
        <begin position="557"/>
        <end position="609"/>
    </location>
</feature>
<evidence type="ECO:0000256" key="5">
    <source>
        <dbReference type="SAM" id="MobiDB-lite"/>
    </source>
</evidence>
<evidence type="ECO:0000256" key="4">
    <source>
        <dbReference type="ARBA" id="ARBA00023242"/>
    </source>
</evidence>
<evidence type="ECO:0000256" key="2">
    <source>
        <dbReference type="ARBA" id="ARBA00023125"/>
    </source>
</evidence>
<keyword evidence="4" id="KW-0539">Nucleus</keyword>
<dbReference type="EMBL" id="AMGX01000004">
    <property type="protein sequence ID" value="EXJ73477.1"/>
    <property type="molecule type" value="Genomic_DNA"/>
</dbReference>
<dbReference type="SMART" id="SM00066">
    <property type="entry name" value="GAL4"/>
    <property type="match status" value="1"/>
</dbReference>
<sequence>MVYAGPSRGCGTCKKRRIKCDLSRPFCQNCLKRRVPCPGVPDPPGIQFRDETETVIQLFQGGAGANDKEVSGTAAADDYGYSNAVVPNLGEDENFVSLCFFFHNYMMSGRGVQSSRGLFEHLIPYYQPTEPDSLISVATASLTATMLSMWRGRAPDSILSRRYYGRAIDLLKDTLKTPQGCQADTTLIAIIALQFREALIAHRKMAKVDGSHQRGAYAVVSYRKSKGFRDMASKRLLQEVRSTMVSEAIRTRQPVHTDPALWEDDGPMPYNPASDLDQIAIDLANLQALFEQYKTRLQIAFAKGQRVLTAKDLSTIASFRRTAAAIDQRLQIWAGAQYSFYSPFRLTAGEIPESVRKAGLYGDFCNVYPTVQIAGVWHAYNSYRLLLVKMMLCADQTVRDTPREDDVLLSKSEAWRKAAEETLQHGVDEICAAVPFHLGNRTDPGSIHELSNTADIEYPWPSPSRDPYSNPCSPGREYAREHNVIPLSGDERKRQNLCMGGYNILGPMAFVLGLAGEPLDLTGVQQRDPPPPILASLLRQDQIPWLAGQMRRALKLHRTRREQHPRGGGGEGGGGSKANHGPPNNSTPPLVESSKPAAAEKDEAGSGDVALDVVRVKKSMRYSFGV</sequence>
<evidence type="ECO:0000313" key="8">
    <source>
        <dbReference type="Proteomes" id="UP000019471"/>
    </source>
</evidence>
<dbReference type="OrthoDB" id="2991872at2759"/>
<keyword evidence="3" id="KW-0804">Transcription</keyword>
<keyword evidence="2" id="KW-0238">DNA-binding</keyword>
<accession>W9WZ42</accession>
<dbReference type="Pfam" id="PF00172">
    <property type="entry name" value="Zn_clus"/>
    <property type="match status" value="1"/>
</dbReference>
<keyword evidence="8" id="KW-1185">Reference proteome</keyword>
<dbReference type="Gene3D" id="4.10.240.10">
    <property type="entry name" value="Zn(2)-C6 fungal-type DNA-binding domain"/>
    <property type="match status" value="1"/>
</dbReference>
<dbReference type="AlphaFoldDB" id="W9WZ42"/>
<feature type="domain" description="Zn(2)-C6 fungal-type" evidence="6">
    <location>
        <begin position="9"/>
        <end position="37"/>
    </location>
</feature>
<dbReference type="InterPro" id="IPR053175">
    <property type="entry name" value="DHMBA_Reg_Transcription_Factor"/>
</dbReference>
<gene>
    <name evidence="7" type="ORF">A1O5_03238</name>
</gene>
<dbReference type="Proteomes" id="UP000019471">
    <property type="component" value="Unassembled WGS sequence"/>
</dbReference>
<dbReference type="HOGENOM" id="CLU_013866_3_0_1"/>
<dbReference type="PROSITE" id="PS00463">
    <property type="entry name" value="ZN2_CY6_FUNGAL_1"/>
    <property type="match status" value="1"/>
</dbReference>
<dbReference type="RefSeq" id="XP_007742040.1">
    <property type="nucleotide sequence ID" value="XM_007743850.1"/>
</dbReference>
<organism evidence="7 8">
    <name type="scientific">Cladophialophora psammophila CBS 110553</name>
    <dbReference type="NCBI Taxonomy" id="1182543"/>
    <lineage>
        <taxon>Eukaryota</taxon>
        <taxon>Fungi</taxon>
        <taxon>Dikarya</taxon>
        <taxon>Ascomycota</taxon>
        <taxon>Pezizomycotina</taxon>
        <taxon>Eurotiomycetes</taxon>
        <taxon>Chaetothyriomycetidae</taxon>
        <taxon>Chaetothyriales</taxon>
        <taxon>Herpotrichiellaceae</taxon>
        <taxon>Cladophialophora</taxon>
    </lineage>
</organism>
<feature type="compositionally biased region" description="Gly residues" evidence="5">
    <location>
        <begin position="566"/>
        <end position="576"/>
    </location>
</feature>
<dbReference type="GeneID" id="19187967"/>
<dbReference type="PANTHER" id="PTHR38791">
    <property type="entry name" value="ZN(II)2CYS6 TRANSCRIPTION FACTOR (EUROFUNG)-RELATED-RELATED"/>
    <property type="match status" value="1"/>
</dbReference>
<dbReference type="GO" id="GO:0003677">
    <property type="term" value="F:DNA binding"/>
    <property type="evidence" value="ECO:0007669"/>
    <property type="project" value="UniProtKB-KW"/>
</dbReference>
<evidence type="ECO:0000256" key="3">
    <source>
        <dbReference type="ARBA" id="ARBA00023163"/>
    </source>
</evidence>
<dbReference type="PROSITE" id="PS50048">
    <property type="entry name" value="ZN2_CY6_FUNGAL_2"/>
    <property type="match status" value="1"/>
</dbReference>
<comment type="caution">
    <text evidence="7">The sequence shown here is derived from an EMBL/GenBank/DDBJ whole genome shotgun (WGS) entry which is preliminary data.</text>
</comment>
<protein>
    <recommendedName>
        <fullName evidence="6">Zn(2)-C6 fungal-type domain-containing protein</fullName>
    </recommendedName>
</protein>
<dbReference type="SUPFAM" id="SSF57701">
    <property type="entry name" value="Zn2/Cys6 DNA-binding domain"/>
    <property type="match status" value="1"/>
</dbReference>
<reference evidence="7 8" key="1">
    <citation type="submission" date="2013-03" db="EMBL/GenBank/DDBJ databases">
        <title>The Genome Sequence of Cladophialophora psammophila CBS 110553.</title>
        <authorList>
            <consortium name="The Broad Institute Genomics Platform"/>
            <person name="Cuomo C."/>
            <person name="de Hoog S."/>
            <person name="Gorbushina A."/>
            <person name="Walker B."/>
            <person name="Young S.K."/>
            <person name="Zeng Q."/>
            <person name="Gargeya S."/>
            <person name="Fitzgerald M."/>
            <person name="Haas B."/>
            <person name="Abouelleil A."/>
            <person name="Allen A.W."/>
            <person name="Alvarado L."/>
            <person name="Arachchi H.M."/>
            <person name="Berlin A.M."/>
            <person name="Chapman S.B."/>
            <person name="Gainer-Dewar J."/>
            <person name="Goldberg J."/>
            <person name="Griggs A."/>
            <person name="Gujja S."/>
            <person name="Hansen M."/>
            <person name="Howarth C."/>
            <person name="Imamovic A."/>
            <person name="Ireland A."/>
            <person name="Larimer J."/>
            <person name="McCowan C."/>
            <person name="Murphy C."/>
            <person name="Pearson M."/>
            <person name="Poon T.W."/>
            <person name="Priest M."/>
            <person name="Roberts A."/>
            <person name="Saif S."/>
            <person name="Shea T."/>
            <person name="Sisk P."/>
            <person name="Sykes S."/>
            <person name="Wortman J."/>
            <person name="Nusbaum C."/>
            <person name="Birren B."/>
        </authorList>
    </citation>
    <scope>NUCLEOTIDE SEQUENCE [LARGE SCALE GENOMIC DNA]</scope>
    <source>
        <strain evidence="7 8">CBS 110553</strain>
    </source>
</reference>